<keyword evidence="8" id="KW-1185">Reference proteome</keyword>
<dbReference type="STRING" id="74557.A0A1V9ZZA8"/>
<dbReference type="GO" id="GO:0005634">
    <property type="term" value="C:nucleus"/>
    <property type="evidence" value="ECO:0007669"/>
    <property type="project" value="TreeGrafter"/>
</dbReference>
<organism evidence="7 8">
    <name type="scientific">Thraustotheca clavata</name>
    <dbReference type="NCBI Taxonomy" id="74557"/>
    <lineage>
        <taxon>Eukaryota</taxon>
        <taxon>Sar</taxon>
        <taxon>Stramenopiles</taxon>
        <taxon>Oomycota</taxon>
        <taxon>Saprolegniomycetes</taxon>
        <taxon>Saprolegniales</taxon>
        <taxon>Achlyaceae</taxon>
        <taxon>Thraustotheca</taxon>
    </lineage>
</organism>
<evidence type="ECO:0000313" key="8">
    <source>
        <dbReference type="Proteomes" id="UP000243217"/>
    </source>
</evidence>
<dbReference type="Pfam" id="PF24492">
    <property type="entry name" value="HEAT_ECM29"/>
    <property type="match status" value="1"/>
</dbReference>
<sequence>MEANLVDELGRVFLRLALAEDEKLCDILNHLLPQLFQRLVSSDSEAVTTKMLEIFTHLIKRLKCFPSIQIKLPLLELLPYVDQSVNVAYARNFAILFIEIGFHPEPIANQVTILSRLLQGLHAKSESFQDTFFRLLLHSFQHQKSTSLHFGPDAQRDIDVILDFLLDVMLLPNVSPTRMSRLARVKFTTLEKANRNDIQLECAQFLKATLPGMDGVDVSKWYIHFSVGATADFHTVSTYCKEELERMRKYNLELLDTADGMGFLCHSLLGQPDPTTLMLNDRSPLPEAAALHIIPILCLSKAAANAFPMNLQLICTLLFGNFSNATLLPHIRKAGIDFCVWTLSHSAENMVVAALGPVLYSLLMKIIQDPDSPSDLLHGSYTSLAILARRSPNVISSSAEPFQRLMYRAMREEASRSGSICLEALRTMTVAYDHANPLVLDTIKREIKELSESSSVSQPKFDRVRGALAYWANHLLFKTQHNGGDMNMRKVLLLFSGDASEQVREICTKSVLQHPFPPFNAVVSIFPPSTLLEMNLELVLRYTLEFYIACLKSEASITDTAILPSDVQTVIEACLHLVSVSKYAYLASNTLVALSKLTTTQVYLQHYASRIYDLLLAVESTEVREQLAIALGSLALPEIEVHEFAVKLASFIASSDSKQLQGALSGLSMLVPSLTNINSGIASIVIQQLQLSIQTFNQITHYTLTHELKLQLSLVFSYVQTIGALLLSHSVANVPLALSALLDVLKLTSKDAEISQHLDDIKLRVLQSLACLFYNENDGTLVADCLSVIVASYAENKSAVFQYGVGQVIVSMGFASKSVGPILDKVLELMRSTNSHLKSSGVIYLFCILVTIQESNPWSEFFGFESRNDVHDLLVDYLNESNVFAQECAIKALTMLYTFSNCSQDMSDNLFKRLKCFRAFIDAPSGVQTADDITTAANSIENACYREVSSVAAEVGDPSVMYSLLYLSTSDATWGIINENGPKAAHKQHLISSYVQMPLDITELHEKFTRGQIAQAQNQWHASSIAEQLVPRLFLLKVHPNSKISACMLQLWSLVQKSNPTLVMNYFEQIIKFVLQRMNSKNFKYREAACAALVELLQGRTATDVTAYLHNIWKATIRAVDDVNESVVVASIKLVKCVGELSVRVATADVSCVDAILPFLVDEGIVSAHKLCQALCLGYLLRLVQQLPPHHLKSYLATLPITLLECMSSLEMPELQYAQFHVEDKRQLEKLRVQLSQSGPVGELLQACLSKLRDLSASMNGEIAGIVGELCNGVCTVLRSGVGLNTRVGAATFVVSLVTDLPFEMRSSGGADKLLKSIFVPYMNRMVLQETHEYNDGSEDSVQEDNLRDGLVVRAYGRAAAFVAKFVAQSVVYQYVEQSLLAVPTSIVFDEISGSTIKMEAGRYGWVTVTALTELLHQLPPTKSTNTHDNDHDWCSLVFPIAFVGQFASSAALSAAWRVVLESIPPTLIYSSQYLTTTLAYSTRLVSHLSWESRKQGALAIIALTGSQYTQWISSWEQTLSVLQEAIPGKLWRGKGVLLEALVQVASLVPSTDRDDLLTLLLRECDRSLNNSEMSYFESAVLSLGSLAPAAPTLTSFELLRIFFFGQQHNVPPLLHKRMFESLSKWWPMHNEEDVAKQKDIITWLAKDMLYLPAFHVWSIREAIFGCLGRIISGISLSILEHRELVSHVIQSCLGDLGMRDTKYMAIRKAATTTMVELCRRKDASGAMPVAIVVYKEDIVAMATKLTQESEPTICQVASELLETLRI</sequence>
<keyword evidence="4" id="KW-0647">Proteasome</keyword>
<evidence type="ECO:0000256" key="2">
    <source>
        <dbReference type="ARBA" id="ARBA00022490"/>
    </source>
</evidence>
<dbReference type="InterPro" id="IPR011989">
    <property type="entry name" value="ARM-like"/>
</dbReference>
<comment type="subcellular location">
    <subcellularLocation>
        <location evidence="1">Cytoplasm</location>
    </subcellularLocation>
</comment>
<accession>A0A1V9ZZA8</accession>
<dbReference type="InterPro" id="IPR024372">
    <property type="entry name" value="Ecm29_N"/>
</dbReference>
<dbReference type="Gene3D" id="1.25.10.10">
    <property type="entry name" value="Leucine-rich Repeat Variant"/>
    <property type="match status" value="2"/>
</dbReference>
<dbReference type="GO" id="GO:0005737">
    <property type="term" value="C:cytoplasm"/>
    <property type="evidence" value="ECO:0007669"/>
    <property type="project" value="UniProtKB-SubCell"/>
</dbReference>
<evidence type="ECO:0000256" key="3">
    <source>
        <dbReference type="ARBA" id="ARBA00022737"/>
    </source>
</evidence>
<evidence type="ECO:0000256" key="4">
    <source>
        <dbReference type="ARBA" id="ARBA00022942"/>
    </source>
</evidence>
<dbReference type="SUPFAM" id="SSF48371">
    <property type="entry name" value="ARM repeat"/>
    <property type="match status" value="3"/>
</dbReference>
<dbReference type="PANTHER" id="PTHR23346:SF19">
    <property type="entry name" value="PROTEASOME ADAPTER AND SCAFFOLD PROTEIN ECM29"/>
    <property type="match status" value="1"/>
</dbReference>
<dbReference type="Pfam" id="PF13001">
    <property type="entry name" value="ECM29_N"/>
    <property type="match status" value="1"/>
</dbReference>
<evidence type="ECO:0000256" key="1">
    <source>
        <dbReference type="ARBA" id="ARBA00004496"/>
    </source>
</evidence>
<feature type="domain" description="Proteasome component Ecm29 N-terminal" evidence="5">
    <location>
        <begin position="9"/>
        <end position="476"/>
    </location>
</feature>
<evidence type="ECO:0000259" key="6">
    <source>
        <dbReference type="Pfam" id="PF24492"/>
    </source>
</evidence>
<dbReference type="OrthoDB" id="16066at2759"/>
<comment type="caution">
    <text evidence="7">The sequence shown here is derived from an EMBL/GenBank/DDBJ whole genome shotgun (WGS) entry which is preliminary data.</text>
</comment>
<evidence type="ECO:0000313" key="7">
    <source>
        <dbReference type="EMBL" id="OQS03299.1"/>
    </source>
</evidence>
<reference evidence="7 8" key="1">
    <citation type="journal article" date="2014" name="Genome Biol. Evol.">
        <title>The secreted proteins of Achlya hypogyna and Thraustotheca clavata identify the ancestral oomycete secretome and reveal gene acquisitions by horizontal gene transfer.</title>
        <authorList>
            <person name="Misner I."/>
            <person name="Blouin N."/>
            <person name="Leonard G."/>
            <person name="Richards T.A."/>
            <person name="Lane C.E."/>
        </authorList>
    </citation>
    <scope>NUCLEOTIDE SEQUENCE [LARGE SCALE GENOMIC DNA]</scope>
    <source>
        <strain evidence="7 8">ATCC 34112</strain>
    </source>
</reference>
<dbReference type="EMBL" id="JNBS01000939">
    <property type="protein sequence ID" value="OQS03299.1"/>
    <property type="molecule type" value="Genomic_DNA"/>
</dbReference>
<evidence type="ECO:0000259" key="5">
    <source>
        <dbReference type="Pfam" id="PF13001"/>
    </source>
</evidence>
<feature type="domain" description="Proteasome adapter and scaffold protein ECM29 HEAT-repeat" evidence="6">
    <location>
        <begin position="1192"/>
        <end position="1319"/>
    </location>
</feature>
<protein>
    <recommendedName>
        <fullName evidence="9">Proteasome-associated protein ECM29</fullName>
    </recommendedName>
</protein>
<evidence type="ECO:0008006" key="9">
    <source>
        <dbReference type="Google" id="ProtNLM"/>
    </source>
</evidence>
<dbReference type="GO" id="GO:0060090">
    <property type="term" value="F:molecular adaptor activity"/>
    <property type="evidence" value="ECO:0007669"/>
    <property type="project" value="InterPro"/>
</dbReference>
<dbReference type="GO" id="GO:0036503">
    <property type="term" value="P:ERAD pathway"/>
    <property type="evidence" value="ECO:0007669"/>
    <property type="project" value="TreeGrafter"/>
</dbReference>
<dbReference type="PANTHER" id="PTHR23346">
    <property type="entry name" value="TRANSLATIONAL ACTIVATOR GCN1-RELATED"/>
    <property type="match status" value="1"/>
</dbReference>
<dbReference type="InterPro" id="IPR016024">
    <property type="entry name" value="ARM-type_fold"/>
</dbReference>
<name>A0A1V9ZZA8_9STRA</name>
<keyword evidence="3" id="KW-0677">Repeat</keyword>
<keyword evidence="2" id="KW-0963">Cytoplasm</keyword>
<dbReference type="InterPro" id="IPR055443">
    <property type="entry name" value="HEAT_ECM29"/>
</dbReference>
<dbReference type="Proteomes" id="UP000243217">
    <property type="component" value="Unassembled WGS sequence"/>
</dbReference>
<proteinExistence type="predicted"/>
<dbReference type="GO" id="GO:0043248">
    <property type="term" value="P:proteasome assembly"/>
    <property type="evidence" value="ECO:0007669"/>
    <property type="project" value="InterPro"/>
</dbReference>
<dbReference type="GO" id="GO:0000502">
    <property type="term" value="C:proteasome complex"/>
    <property type="evidence" value="ECO:0007669"/>
    <property type="project" value="UniProtKB-KW"/>
</dbReference>
<gene>
    <name evidence="7" type="ORF">THRCLA_04402</name>
</gene>